<evidence type="ECO:0000256" key="1">
    <source>
        <dbReference type="ARBA" id="ARBA00006479"/>
    </source>
</evidence>
<dbReference type="GO" id="GO:0016301">
    <property type="term" value="F:kinase activity"/>
    <property type="evidence" value="ECO:0007669"/>
    <property type="project" value="UniProtKB-KW"/>
</dbReference>
<reference evidence="3 4" key="1">
    <citation type="submission" date="2020-07" db="EMBL/GenBank/DDBJ databases">
        <title>Sequencing the genomes of 1000 actinobacteria strains.</title>
        <authorList>
            <person name="Klenk H.-P."/>
        </authorList>
    </citation>
    <scope>NUCLEOTIDE SEQUENCE [LARGE SCALE GENOMIC DNA]</scope>
    <source>
        <strain evidence="3 4">DSM 15664</strain>
    </source>
</reference>
<dbReference type="InterPro" id="IPR000600">
    <property type="entry name" value="ROK"/>
</dbReference>
<dbReference type="InterPro" id="IPR036390">
    <property type="entry name" value="WH_DNA-bd_sf"/>
</dbReference>
<evidence type="ECO:0000259" key="2">
    <source>
        <dbReference type="Pfam" id="PF09339"/>
    </source>
</evidence>
<dbReference type="Gene3D" id="1.10.10.10">
    <property type="entry name" value="Winged helix-like DNA-binding domain superfamily/Winged helix DNA-binding domain"/>
    <property type="match status" value="1"/>
</dbReference>
<dbReference type="InterPro" id="IPR005471">
    <property type="entry name" value="Tscrpt_reg_IclR_N"/>
</dbReference>
<sequence length="424" mass="45154">MGKILQPLIGGRPAVTPSSPPASTGSSQLIRQLNAQRVLQCMWGREPSTATELMHATGLTRATILTLCRDLTEQGWLEVSENSRQAGQYTKGRPALRYAFREDACHVIGVDAGLHQVTAAVANLRGVEVGRATRPSNPQGSDAPLQPAAERRRTILDTIDAALAEAGLTHGDVASLVIAVPAPVDAAGHSPKGLNPFWSLMNPDLISLGSEHGWDCAVDNDANLAALAELDLQQTTEQDSFAVILSGERLGAGIVLEGRLLHQRRGGIGELGMLDLVEGVGSSNGMGWWARHLAREALRQTPEHPGPLAARPIEEVTSERVFAAAAQGDPLAEEIMDQLADRLARICVVLAGLLDLDRILVSGAIAPALRGVAARAKQKLAQYLYAPWLEIDASTLGAQAVRRGAVRLAVDRIKDQALHRSAED</sequence>
<dbReference type="SUPFAM" id="SSF46785">
    <property type="entry name" value="Winged helix' DNA-binding domain"/>
    <property type="match status" value="1"/>
</dbReference>
<comment type="similarity">
    <text evidence="1">Belongs to the ROK (NagC/XylR) family.</text>
</comment>
<name>A0A7Z0EBA6_9MICC</name>
<evidence type="ECO:0000313" key="3">
    <source>
        <dbReference type="EMBL" id="NYJ18040.1"/>
    </source>
</evidence>
<dbReference type="InterPro" id="IPR036388">
    <property type="entry name" value="WH-like_DNA-bd_sf"/>
</dbReference>
<feature type="domain" description="HTH iclR-type" evidence="2">
    <location>
        <begin position="37"/>
        <end position="78"/>
    </location>
</feature>
<dbReference type="Pfam" id="PF09339">
    <property type="entry name" value="HTH_IclR"/>
    <property type="match status" value="1"/>
</dbReference>
<dbReference type="PANTHER" id="PTHR18964">
    <property type="entry name" value="ROK (REPRESSOR, ORF, KINASE) FAMILY"/>
    <property type="match status" value="1"/>
</dbReference>
<dbReference type="Pfam" id="PF00480">
    <property type="entry name" value="ROK"/>
    <property type="match status" value="1"/>
</dbReference>
<dbReference type="InterPro" id="IPR043129">
    <property type="entry name" value="ATPase_NBD"/>
</dbReference>
<protein>
    <submittedName>
        <fullName evidence="3">Putative NBD/HSP70 family sugar kinase</fullName>
    </submittedName>
</protein>
<organism evidence="3 4">
    <name type="scientific">Nesterenkonia sandarakina</name>
    <dbReference type="NCBI Taxonomy" id="272918"/>
    <lineage>
        <taxon>Bacteria</taxon>
        <taxon>Bacillati</taxon>
        <taxon>Actinomycetota</taxon>
        <taxon>Actinomycetes</taxon>
        <taxon>Micrococcales</taxon>
        <taxon>Micrococcaceae</taxon>
        <taxon>Nesterenkonia</taxon>
    </lineage>
</organism>
<dbReference type="PANTHER" id="PTHR18964:SF149">
    <property type="entry name" value="BIFUNCTIONAL UDP-N-ACETYLGLUCOSAMINE 2-EPIMERASE_N-ACETYLMANNOSAMINE KINASE"/>
    <property type="match status" value="1"/>
</dbReference>
<gene>
    <name evidence="3" type="ORF">HNR11_002574</name>
</gene>
<keyword evidence="4" id="KW-1185">Reference proteome</keyword>
<proteinExistence type="inferred from homology"/>
<keyword evidence="3" id="KW-0418">Kinase</keyword>
<dbReference type="EMBL" id="JACCFQ010000001">
    <property type="protein sequence ID" value="NYJ18040.1"/>
    <property type="molecule type" value="Genomic_DNA"/>
</dbReference>
<accession>A0A7Z0EBA6</accession>
<evidence type="ECO:0000313" key="4">
    <source>
        <dbReference type="Proteomes" id="UP000560069"/>
    </source>
</evidence>
<keyword evidence="3" id="KW-0808">Transferase</keyword>
<dbReference type="Proteomes" id="UP000560069">
    <property type="component" value="Unassembled WGS sequence"/>
</dbReference>
<dbReference type="GO" id="GO:0003677">
    <property type="term" value="F:DNA binding"/>
    <property type="evidence" value="ECO:0007669"/>
    <property type="project" value="InterPro"/>
</dbReference>
<dbReference type="RefSeq" id="WP_343050680.1">
    <property type="nucleotide sequence ID" value="NZ_BAAALK010000007.1"/>
</dbReference>
<dbReference type="Gene3D" id="3.30.420.40">
    <property type="match status" value="2"/>
</dbReference>
<comment type="caution">
    <text evidence="3">The sequence shown here is derived from an EMBL/GenBank/DDBJ whole genome shotgun (WGS) entry which is preliminary data.</text>
</comment>
<dbReference type="GO" id="GO:0006355">
    <property type="term" value="P:regulation of DNA-templated transcription"/>
    <property type="evidence" value="ECO:0007669"/>
    <property type="project" value="InterPro"/>
</dbReference>
<dbReference type="SUPFAM" id="SSF53067">
    <property type="entry name" value="Actin-like ATPase domain"/>
    <property type="match status" value="1"/>
</dbReference>
<dbReference type="AlphaFoldDB" id="A0A7Z0EBA6"/>